<evidence type="ECO:0000256" key="4">
    <source>
        <dbReference type="ARBA" id="ARBA00023002"/>
    </source>
</evidence>
<feature type="signal peptide" evidence="8">
    <location>
        <begin position="1"/>
        <end position="23"/>
    </location>
</feature>
<keyword evidence="8" id="KW-0732">Signal</keyword>
<evidence type="ECO:0000256" key="1">
    <source>
        <dbReference type="ARBA" id="ARBA00009333"/>
    </source>
</evidence>
<dbReference type="Pfam" id="PF00085">
    <property type="entry name" value="Thioredoxin"/>
    <property type="match status" value="1"/>
</dbReference>
<evidence type="ECO:0000259" key="9">
    <source>
        <dbReference type="PROSITE" id="PS51352"/>
    </source>
</evidence>
<feature type="region of interest" description="Disordered" evidence="7">
    <location>
        <begin position="199"/>
        <end position="251"/>
    </location>
</feature>
<dbReference type="PANTHER" id="PTHR48105">
    <property type="entry name" value="THIOREDOXIN REDUCTASE 1-RELATED-RELATED"/>
    <property type="match status" value="1"/>
</dbReference>
<gene>
    <name evidence="10" type="ORF">TrST_g1512</name>
</gene>
<dbReference type="SUPFAM" id="SSF52833">
    <property type="entry name" value="Thioredoxin-like"/>
    <property type="match status" value="1"/>
</dbReference>
<evidence type="ECO:0000256" key="3">
    <source>
        <dbReference type="ARBA" id="ARBA00022827"/>
    </source>
</evidence>
<accession>A0A9W7BG56</accession>
<dbReference type="InterPro" id="IPR050097">
    <property type="entry name" value="Ferredoxin-NADP_redctase_2"/>
</dbReference>
<comment type="caution">
    <text evidence="10">The sequence shown here is derived from an EMBL/GenBank/DDBJ whole genome shotgun (WGS) entry which is preliminary data.</text>
</comment>
<feature type="compositionally biased region" description="Basic and acidic residues" evidence="7">
    <location>
        <begin position="654"/>
        <end position="677"/>
    </location>
</feature>
<dbReference type="GO" id="GO:0097237">
    <property type="term" value="P:cellular response to toxic substance"/>
    <property type="evidence" value="ECO:0007669"/>
    <property type="project" value="UniProtKB-ARBA"/>
</dbReference>
<protein>
    <recommendedName>
        <fullName evidence="9">Thioredoxin domain-containing protein</fullName>
    </recommendedName>
</protein>
<dbReference type="OrthoDB" id="672at2759"/>
<name>A0A9W7BG56_9STRA</name>
<dbReference type="AlphaFoldDB" id="A0A9W7BG56"/>
<feature type="domain" description="Thioredoxin" evidence="9">
    <location>
        <begin position="13"/>
        <end position="140"/>
    </location>
</feature>
<organism evidence="10 11">
    <name type="scientific">Triparma strigata</name>
    <dbReference type="NCBI Taxonomy" id="1606541"/>
    <lineage>
        <taxon>Eukaryota</taxon>
        <taxon>Sar</taxon>
        <taxon>Stramenopiles</taxon>
        <taxon>Ochrophyta</taxon>
        <taxon>Bolidophyceae</taxon>
        <taxon>Parmales</taxon>
        <taxon>Triparmaceae</taxon>
        <taxon>Triparma</taxon>
    </lineage>
</organism>
<evidence type="ECO:0000256" key="8">
    <source>
        <dbReference type="SAM" id="SignalP"/>
    </source>
</evidence>
<dbReference type="GO" id="GO:0016668">
    <property type="term" value="F:oxidoreductase activity, acting on a sulfur group of donors, NAD(P) as acceptor"/>
    <property type="evidence" value="ECO:0007669"/>
    <property type="project" value="UniProtKB-ARBA"/>
</dbReference>
<dbReference type="EMBL" id="BRXY01000322">
    <property type="protein sequence ID" value="GMH87037.1"/>
    <property type="molecule type" value="Genomic_DNA"/>
</dbReference>
<proteinExistence type="inferred from homology"/>
<keyword evidence="4" id="KW-0560">Oxidoreductase</keyword>
<dbReference type="InterPro" id="IPR036188">
    <property type="entry name" value="FAD/NAD-bd_sf"/>
</dbReference>
<evidence type="ECO:0000256" key="5">
    <source>
        <dbReference type="ARBA" id="ARBA00023157"/>
    </source>
</evidence>
<keyword evidence="3" id="KW-0274">FAD</keyword>
<keyword evidence="2" id="KW-0285">Flavoprotein</keyword>
<evidence type="ECO:0000313" key="10">
    <source>
        <dbReference type="EMBL" id="GMH87037.1"/>
    </source>
</evidence>
<dbReference type="PRINTS" id="PR00368">
    <property type="entry name" value="FADPNR"/>
</dbReference>
<feature type="compositionally biased region" description="Low complexity" evidence="7">
    <location>
        <begin position="639"/>
        <end position="653"/>
    </location>
</feature>
<feature type="region of interest" description="Disordered" evidence="7">
    <location>
        <begin position="265"/>
        <end position="291"/>
    </location>
</feature>
<keyword evidence="6" id="KW-0676">Redox-active center</keyword>
<feature type="compositionally biased region" description="Acidic residues" evidence="7">
    <location>
        <begin position="270"/>
        <end position="279"/>
    </location>
</feature>
<dbReference type="CDD" id="cd02947">
    <property type="entry name" value="TRX_family"/>
    <property type="match status" value="1"/>
</dbReference>
<dbReference type="InterPro" id="IPR008255">
    <property type="entry name" value="Pyr_nucl-diS_OxRdtase_2_AS"/>
</dbReference>
<sequence>MASSNFVILTVLLLSLLLLPASCRPAVRTIRDTSQFDALLKKHSEETGLPVIVDFYSESCGPCRQIAPAYKKLAKEMEGKAVFVKVDVNSQHQLSSRYGVRSMPTFLFFVGGKKFKEFSGAGEQQLRQFTDQSILKAERENVELPFENLMEYYAVNDPMKAEEDVEKVHKACAKQSKAKGACVGGAAAELGRKLNKKYSKRPKTVKRFTPQEKSKEENSEKAEKDAGKQKQKKQSSKNAGSSPLTLSSIPKEDLLAELEKRNLAEAEARDEAEEDDDTDTPPSSTYTPSSFPERVVIIGSGPAGLSAAVYAARAGLKPVVVAPPMGGQLQGKGVDVENYPGLFNVTGPEVVSKMREQAMMFGTVFEGDVVTKIETDERPFKVELKEGKRIETHAVIVATGADSVWLGVEGEYEHRGAGVSSCATCDGHLFRDQTVVVVGGGDSAMEDALVLSRTSKEVVVVVRRDVLRASKVLADRVQEKSNIKIVWNSTVEEIKGGVLPAEAVEEGEEPTEPKKVVKAAVVKNSSTGETAEIACDAVFVAIGHSPNTEFLGGQIKESSEHKGYLAVDGMSSRTSVPGIFAAGDSADAVYRQAITSAGSGAMAALDVERYLSEHGLGNEEEEFERQMMEEMMADEVVDDSGGYNAYENANAGAGRKESSKAPEKPKKEEKKEEVKKEEEDEEHIEL</sequence>
<evidence type="ECO:0000256" key="6">
    <source>
        <dbReference type="ARBA" id="ARBA00023284"/>
    </source>
</evidence>
<dbReference type="InterPro" id="IPR036249">
    <property type="entry name" value="Thioredoxin-like_sf"/>
</dbReference>
<feature type="compositionally biased region" description="Low complexity" evidence="7">
    <location>
        <begin position="280"/>
        <end position="291"/>
    </location>
</feature>
<dbReference type="Gene3D" id="3.50.50.60">
    <property type="entry name" value="FAD/NAD(P)-binding domain"/>
    <property type="match status" value="2"/>
</dbReference>
<feature type="compositionally biased region" description="Basic and acidic residues" evidence="7">
    <location>
        <begin position="209"/>
        <end position="228"/>
    </location>
</feature>
<comment type="similarity">
    <text evidence="1">Belongs to the class-II pyridine nucleotide-disulfide oxidoreductase family.</text>
</comment>
<dbReference type="PROSITE" id="PS51352">
    <property type="entry name" value="THIOREDOXIN_2"/>
    <property type="match status" value="1"/>
</dbReference>
<keyword evidence="11" id="KW-1185">Reference proteome</keyword>
<evidence type="ECO:0000256" key="2">
    <source>
        <dbReference type="ARBA" id="ARBA00022630"/>
    </source>
</evidence>
<evidence type="ECO:0000313" key="11">
    <source>
        <dbReference type="Proteomes" id="UP001165085"/>
    </source>
</evidence>
<dbReference type="PROSITE" id="PS00573">
    <property type="entry name" value="PYRIDINE_REDOX_2"/>
    <property type="match status" value="1"/>
</dbReference>
<evidence type="ECO:0000256" key="7">
    <source>
        <dbReference type="SAM" id="MobiDB-lite"/>
    </source>
</evidence>
<feature type="region of interest" description="Disordered" evidence="7">
    <location>
        <begin position="635"/>
        <end position="686"/>
    </location>
</feature>
<dbReference type="PRINTS" id="PR00469">
    <property type="entry name" value="PNDRDTASEII"/>
</dbReference>
<feature type="chain" id="PRO_5040794154" description="Thioredoxin domain-containing protein" evidence="8">
    <location>
        <begin position="24"/>
        <end position="686"/>
    </location>
</feature>
<dbReference type="Gene3D" id="3.40.30.10">
    <property type="entry name" value="Glutaredoxin"/>
    <property type="match status" value="1"/>
</dbReference>
<keyword evidence="5" id="KW-1015">Disulfide bond</keyword>
<dbReference type="SUPFAM" id="SSF51905">
    <property type="entry name" value="FAD/NAD(P)-binding domain"/>
    <property type="match status" value="1"/>
</dbReference>
<dbReference type="Proteomes" id="UP001165085">
    <property type="component" value="Unassembled WGS sequence"/>
</dbReference>
<dbReference type="InterPro" id="IPR013766">
    <property type="entry name" value="Thioredoxin_domain"/>
</dbReference>
<dbReference type="Pfam" id="PF07992">
    <property type="entry name" value="Pyr_redox_2"/>
    <property type="match status" value="1"/>
</dbReference>
<reference evidence="11" key="1">
    <citation type="journal article" date="2023" name="Commun. Biol.">
        <title>Genome analysis of Parmales, the sister group of diatoms, reveals the evolutionary specialization of diatoms from phago-mixotrophs to photoautotrophs.</title>
        <authorList>
            <person name="Ban H."/>
            <person name="Sato S."/>
            <person name="Yoshikawa S."/>
            <person name="Yamada K."/>
            <person name="Nakamura Y."/>
            <person name="Ichinomiya M."/>
            <person name="Sato N."/>
            <person name="Blanc-Mathieu R."/>
            <person name="Endo H."/>
            <person name="Kuwata A."/>
            <person name="Ogata H."/>
        </authorList>
    </citation>
    <scope>NUCLEOTIDE SEQUENCE [LARGE SCALE GENOMIC DNA]</scope>
    <source>
        <strain evidence="11">NIES 3701</strain>
    </source>
</reference>
<dbReference type="InterPro" id="IPR023753">
    <property type="entry name" value="FAD/NAD-binding_dom"/>
</dbReference>